<dbReference type="Pfam" id="PF00622">
    <property type="entry name" value="SPRY"/>
    <property type="match status" value="1"/>
</dbReference>
<reference evidence="2" key="1">
    <citation type="submission" date="2021-06" db="EMBL/GenBank/DDBJ databases">
        <authorList>
            <person name="Kallberg Y."/>
            <person name="Tangrot J."/>
            <person name="Rosling A."/>
        </authorList>
    </citation>
    <scope>NUCLEOTIDE SEQUENCE</scope>
    <source>
        <strain evidence="2">CL551</strain>
    </source>
</reference>
<keyword evidence="3" id="KW-1185">Reference proteome</keyword>
<dbReference type="OrthoDB" id="25503at2759"/>
<feature type="domain" description="B30.2/SPRY" evidence="1">
    <location>
        <begin position="19"/>
        <end position="204"/>
    </location>
</feature>
<dbReference type="InterPro" id="IPR001870">
    <property type="entry name" value="B30.2/SPRY"/>
</dbReference>
<dbReference type="InterPro" id="IPR043136">
    <property type="entry name" value="B30.2/SPRY_sf"/>
</dbReference>
<dbReference type="InterPro" id="IPR013320">
    <property type="entry name" value="ConA-like_dom_sf"/>
</dbReference>
<dbReference type="Gene3D" id="2.60.120.920">
    <property type="match status" value="1"/>
</dbReference>
<dbReference type="SMART" id="SM00449">
    <property type="entry name" value="SPRY"/>
    <property type="match status" value="1"/>
</dbReference>
<dbReference type="InterPro" id="IPR050618">
    <property type="entry name" value="Ubq-SigPath_Reg"/>
</dbReference>
<name>A0A9N9CE40_9GLOM</name>
<evidence type="ECO:0000259" key="1">
    <source>
        <dbReference type="PROSITE" id="PS50188"/>
    </source>
</evidence>
<evidence type="ECO:0000313" key="2">
    <source>
        <dbReference type="EMBL" id="CAG8600211.1"/>
    </source>
</evidence>
<dbReference type="PROSITE" id="PS50188">
    <property type="entry name" value="B302_SPRY"/>
    <property type="match status" value="1"/>
</dbReference>
<dbReference type="InterPro" id="IPR003877">
    <property type="entry name" value="SPRY_dom"/>
</dbReference>
<dbReference type="SUPFAM" id="SSF49899">
    <property type="entry name" value="Concanavalin A-like lectins/glucanases"/>
    <property type="match status" value="1"/>
</dbReference>
<sequence length="244" mass="27289">MNDTSNAIPIEKPFIPKYLQNSPLDIYNKAAERPILLPSKWSLTDHGKGIKVTENQMGIEYIESGLTAAIRSERPIPEEAGIYYFEVDVINSGPRSVIGIGLAGKEVGLNEQPGWSYSSIGYHGDDGLLFVEGDYNDVIYEILYCSGDTIGCCLNYYDDIVFYTKNGINLGIASTKIFMGDKYPMVGVEDPSVQVEVNFGSRPFNFDIEYYAKTIFDKFRIHRRNNSELEDVSFGISDLKITGL</sequence>
<accession>A0A9N9CE40</accession>
<dbReference type="AlphaFoldDB" id="A0A9N9CE40"/>
<protein>
    <submittedName>
        <fullName evidence="2">13003_t:CDS:1</fullName>
    </submittedName>
</protein>
<evidence type="ECO:0000313" key="3">
    <source>
        <dbReference type="Proteomes" id="UP000789342"/>
    </source>
</evidence>
<organism evidence="2 3">
    <name type="scientific">Acaulospora morrowiae</name>
    <dbReference type="NCBI Taxonomy" id="94023"/>
    <lineage>
        <taxon>Eukaryota</taxon>
        <taxon>Fungi</taxon>
        <taxon>Fungi incertae sedis</taxon>
        <taxon>Mucoromycota</taxon>
        <taxon>Glomeromycotina</taxon>
        <taxon>Glomeromycetes</taxon>
        <taxon>Diversisporales</taxon>
        <taxon>Acaulosporaceae</taxon>
        <taxon>Acaulospora</taxon>
    </lineage>
</organism>
<comment type="caution">
    <text evidence="2">The sequence shown here is derived from an EMBL/GenBank/DDBJ whole genome shotgun (WGS) entry which is preliminary data.</text>
</comment>
<dbReference type="EMBL" id="CAJVPV010006088">
    <property type="protein sequence ID" value="CAG8600211.1"/>
    <property type="molecule type" value="Genomic_DNA"/>
</dbReference>
<dbReference type="PANTHER" id="PTHR12864">
    <property type="entry name" value="RAN BINDING PROTEIN 9-RELATED"/>
    <property type="match status" value="1"/>
</dbReference>
<dbReference type="Proteomes" id="UP000789342">
    <property type="component" value="Unassembled WGS sequence"/>
</dbReference>
<gene>
    <name evidence="2" type="ORF">AMORRO_LOCUS7753</name>
</gene>
<proteinExistence type="predicted"/>